<dbReference type="NCBIfam" id="TIGR02734">
    <property type="entry name" value="crtI_fam"/>
    <property type="match status" value="1"/>
</dbReference>
<dbReference type="OrthoDB" id="9774675at2"/>
<dbReference type="EMBL" id="NGUP01000001">
    <property type="protein sequence ID" value="OWS71011.1"/>
    <property type="molecule type" value="Genomic_DNA"/>
</dbReference>
<comment type="cofactor">
    <cofactor evidence="1">
        <name>FAD</name>
        <dbReference type="ChEBI" id="CHEBI:57692"/>
    </cofactor>
</comment>
<keyword evidence="6" id="KW-0274">FAD</keyword>
<name>A0A254Q2H2_9BURK</name>
<evidence type="ECO:0000256" key="7">
    <source>
        <dbReference type="ARBA" id="ARBA00023002"/>
    </source>
</evidence>
<dbReference type="RefSeq" id="WP_088524716.1">
    <property type="nucleotide sequence ID" value="NZ_NGUP01000001.1"/>
</dbReference>
<dbReference type="Pfam" id="PF01593">
    <property type="entry name" value="Amino_oxidase"/>
    <property type="match status" value="1"/>
</dbReference>
<dbReference type="SUPFAM" id="SSF51905">
    <property type="entry name" value="FAD/NAD(P)-binding domain"/>
    <property type="match status" value="1"/>
</dbReference>
<dbReference type="InterPro" id="IPR036188">
    <property type="entry name" value="FAD/NAD-bd_sf"/>
</dbReference>
<keyword evidence="12" id="KW-1185">Reference proteome</keyword>
<dbReference type="Proteomes" id="UP000197528">
    <property type="component" value="Unassembled WGS sequence"/>
</dbReference>
<keyword evidence="7 9" id="KW-0560">Oxidoreductase</keyword>
<evidence type="ECO:0000256" key="2">
    <source>
        <dbReference type="ARBA" id="ARBA00004829"/>
    </source>
</evidence>
<proteinExistence type="inferred from homology"/>
<evidence type="ECO:0000256" key="5">
    <source>
        <dbReference type="ARBA" id="ARBA00022746"/>
    </source>
</evidence>
<protein>
    <recommendedName>
        <fullName evidence="8">Phytoene dehydrogenase</fullName>
    </recommendedName>
</protein>
<dbReference type="PANTHER" id="PTHR43734:SF3">
    <property type="entry name" value="B-CAROTENE KETOLASE"/>
    <property type="match status" value="1"/>
</dbReference>
<dbReference type="PROSITE" id="PS00982">
    <property type="entry name" value="PHYTOENE_DH"/>
    <property type="match status" value="1"/>
</dbReference>
<evidence type="ECO:0000256" key="6">
    <source>
        <dbReference type="ARBA" id="ARBA00022827"/>
    </source>
</evidence>
<evidence type="ECO:0000256" key="8">
    <source>
        <dbReference type="ARBA" id="ARBA00031986"/>
    </source>
</evidence>
<keyword evidence="4" id="KW-0285">Flavoprotein</keyword>
<evidence type="ECO:0000259" key="10">
    <source>
        <dbReference type="Pfam" id="PF01593"/>
    </source>
</evidence>
<keyword evidence="5 9" id="KW-0125">Carotenoid biosynthesis</keyword>
<dbReference type="PANTHER" id="PTHR43734">
    <property type="entry name" value="PHYTOENE DESATURASE"/>
    <property type="match status" value="1"/>
</dbReference>
<evidence type="ECO:0000313" key="12">
    <source>
        <dbReference type="Proteomes" id="UP000197528"/>
    </source>
</evidence>
<dbReference type="GO" id="GO:0016117">
    <property type="term" value="P:carotenoid biosynthetic process"/>
    <property type="evidence" value="ECO:0007669"/>
    <property type="project" value="UniProtKB-KW"/>
</dbReference>
<dbReference type="InterPro" id="IPR014105">
    <property type="entry name" value="Carotenoid/retinoid_OxRdtase"/>
</dbReference>
<comment type="pathway">
    <text evidence="2 9">Carotenoid biosynthesis.</text>
</comment>
<feature type="domain" description="Amine oxidase" evidence="10">
    <location>
        <begin position="23"/>
        <end position="491"/>
    </location>
</feature>
<evidence type="ECO:0000256" key="9">
    <source>
        <dbReference type="RuleBase" id="RU362075"/>
    </source>
</evidence>
<accession>A0A254Q2H2</accession>
<evidence type="ECO:0000256" key="1">
    <source>
        <dbReference type="ARBA" id="ARBA00001974"/>
    </source>
</evidence>
<gene>
    <name evidence="11" type="ORF">CBI31_01870</name>
</gene>
<dbReference type="FunFam" id="3.50.50.60:FF:000378">
    <property type="entry name" value="Phytoene desaturase"/>
    <property type="match status" value="1"/>
</dbReference>
<evidence type="ECO:0000256" key="4">
    <source>
        <dbReference type="ARBA" id="ARBA00022630"/>
    </source>
</evidence>
<dbReference type="InterPro" id="IPR008150">
    <property type="entry name" value="Phytoene_DH_bac_CS"/>
</dbReference>
<dbReference type="AlphaFoldDB" id="A0A254Q2H2"/>
<dbReference type="Gene3D" id="3.50.50.60">
    <property type="entry name" value="FAD/NAD(P)-binding domain"/>
    <property type="match status" value="2"/>
</dbReference>
<comment type="similarity">
    <text evidence="3 9">Belongs to the carotenoid/retinoid oxidoreductase family.</text>
</comment>
<sequence>MLKKAVFKEDEVSTAIVIGSGFGGLASAIRLSCRGYKVIVIEKLDAPGGRAYVHHRDGYTFDAGPTIITAPFLLSELWELCGKKMSDDVDLRPMDPFYRIRFDDGTHFDYTGDPDRMRAEVAKFAPEDLPGYKRFLAEAEKCYKLGFQELSSTPFDTIKDLIRAIPSMVKMRAWESLYKLVARHLKNDKIRQVMSFHPLLIGGNPFSVTAVYALINSLERRHGVHSAMGGTGSLIKGLAGLLAGRGVQIRLNSEVKRIEVEDGKAQGVTLANGEFIPADIVVSNADAAWTYQKLIAPEHRKVWTDAKVNKSKYSMSLFVWYFGTDNQYPDVPHHMILLGKRYKELLTDIFKKHKLADDFSLYLHRPTATDPSLAPAGGDAFYVLAPVPNLESGTDWAKEAEPYRQAIAKYLDESVLPGFEKHLKTSFLMTPQDFQDRLLSVKGAAFGFEPLLLQSAWFRPHNRSEDIQGLYMVGAGTHPGAGIPGVLSSAKALMSVVAEPKKVLA</sequence>
<dbReference type="InterPro" id="IPR002937">
    <property type="entry name" value="Amino_oxidase"/>
</dbReference>
<reference evidence="11 12" key="1">
    <citation type="submission" date="2017-05" db="EMBL/GenBank/DDBJ databases">
        <title>Genome of Polynucleobacter sp. MWH-Feld-100.</title>
        <authorList>
            <person name="Hahn M.W."/>
        </authorList>
    </citation>
    <scope>NUCLEOTIDE SEQUENCE [LARGE SCALE GENOMIC DNA]</scope>
    <source>
        <strain evidence="11 12">MWH-Feld-100</strain>
    </source>
</reference>
<organism evidence="11 12">
    <name type="scientific">Polynucleobacter campilacus</name>
    <dbReference type="NCBI Taxonomy" id="1743163"/>
    <lineage>
        <taxon>Bacteria</taxon>
        <taxon>Pseudomonadati</taxon>
        <taxon>Pseudomonadota</taxon>
        <taxon>Betaproteobacteria</taxon>
        <taxon>Burkholderiales</taxon>
        <taxon>Burkholderiaceae</taxon>
        <taxon>Polynucleobacter</taxon>
    </lineage>
</organism>
<evidence type="ECO:0000313" key="11">
    <source>
        <dbReference type="EMBL" id="OWS71011.1"/>
    </source>
</evidence>
<comment type="caution">
    <text evidence="11">The sequence shown here is derived from an EMBL/GenBank/DDBJ whole genome shotgun (WGS) entry which is preliminary data.</text>
</comment>
<evidence type="ECO:0000256" key="3">
    <source>
        <dbReference type="ARBA" id="ARBA00006046"/>
    </source>
</evidence>
<dbReference type="GO" id="GO:0016627">
    <property type="term" value="F:oxidoreductase activity, acting on the CH-CH group of donors"/>
    <property type="evidence" value="ECO:0007669"/>
    <property type="project" value="UniProtKB-ARBA"/>
</dbReference>